<dbReference type="CDD" id="cd05254">
    <property type="entry name" value="dTDP_HR_like_SDR_e"/>
    <property type="match status" value="1"/>
</dbReference>
<dbReference type="SUPFAM" id="SSF51735">
    <property type="entry name" value="NAD(P)-binding Rossmann-fold domains"/>
    <property type="match status" value="1"/>
</dbReference>
<reference evidence="2" key="1">
    <citation type="submission" date="2020-10" db="EMBL/GenBank/DDBJ databases">
        <title>Unveiling of a novel bifunctional photoreceptor, Dualchrome1, isolated from a cosmopolitan green alga.</title>
        <authorList>
            <person name="Suzuki S."/>
            <person name="Kawachi M."/>
        </authorList>
    </citation>
    <scope>NUCLEOTIDE SEQUENCE</scope>
    <source>
        <strain evidence="2">NIES 2893</strain>
    </source>
</reference>
<organism evidence="2 3">
    <name type="scientific">Pycnococcus provasolii</name>
    <dbReference type="NCBI Taxonomy" id="41880"/>
    <lineage>
        <taxon>Eukaryota</taxon>
        <taxon>Viridiplantae</taxon>
        <taxon>Chlorophyta</taxon>
        <taxon>Pseudoscourfieldiophyceae</taxon>
        <taxon>Pseudoscourfieldiales</taxon>
        <taxon>Pycnococcaceae</taxon>
        <taxon>Pycnococcus</taxon>
    </lineage>
</organism>
<dbReference type="Gene3D" id="3.40.50.720">
    <property type="entry name" value="NAD(P)-binding Rossmann-like Domain"/>
    <property type="match status" value="1"/>
</dbReference>
<dbReference type="PANTHER" id="PTHR43242">
    <property type="entry name" value="NAD(P)-BINDING ROSSMANN-FOLD SUPERFAMILY PROTEIN"/>
    <property type="match status" value="1"/>
</dbReference>
<dbReference type="Pfam" id="PF04321">
    <property type="entry name" value="RmlD_sub_bind"/>
    <property type="match status" value="1"/>
</dbReference>
<dbReference type="InterPro" id="IPR036291">
    <property type="entry name" value="NAD(P)-bd_dom_sf"/>
</dbReference>
<feature type="domain" description="RmlD-like substrate binding" evidence="1">
    <location>
        <begin position="3"/>
        <end position="307"/>
    </location>
</feature>
<dbReference type="PANTHER" id="PTHR43242:SF1">
    <property type="entry name" value="NAD(P)-BINDING ROSSMANN-FOLD SUPERFAMILY PROTEIN"/>
    <property type="match status" value="1"/>
</dbReference>
<evidence type="ECO:0000259" key="1">
    <source>
        <dbReference type="Pfam" id="PF04321"/>
    </source>
</evidence>
<dbReference type="InterPro" id="IPR029903">
    <property type="entry name" value="RmlD-like-bd"/>
</dbReference>
<name>A0A830HTT5_9CHLO</name>
<dbReference type="AlphaFoldDB" id="A0A830HTT5"/>
<dbReference type="OrthoDB" id="6235964at2759"/>
<evidence type="ECO:0000313" key="3">
    <source>
        <dbReference type="Proteomes" id="UP000660262"/>
    </source>
</evidence>
<sequence length="308" mass="32919">MTHVLVTGASGYLGQFVSKHLRDNLPKDVGVVGTFSRETNSKLVPEGVEAIQVNLGTGVGIDDVRNACPRLAAIVNCAAISQPKACEDDEPAARALNVPEHVVTLANELGARLLHISTDQVYDGTRANSNEDAPCAPVNAYGRSKLAAEEYITKNCNASKAVSLRSSIIYGPEPASPVGRTLFLQFVLKAVQGNEPFTFFGDEYRNPVYVKDICRIVESLVVAPEWPLSKPVYCMGGPERLSRADFARRVAAVAGSNGENIEEVSASSVNRGVKSPADISMESKLLFSELGITPTAFDDGVKASIKKP</sequence>
<comment type="caution">
    <text evidence="2">The sequence shown here is derived from an EMBL/GenBank/DDBJ whole genome shotgun (WGS) entry which is preliminary data.</text>
</comment>
<gene>
    <name evidence="2" type="ORF">PPROV_000883600</name>
</gene>
<proteinExistence type="predicted"/>
<protein>
    <recommendedName>
        <fullName evidence="1">RmlD-like substrate binding domain-containing protein</fullName>
    </recommendedName>
</protein>
<keyword evidence="3" id="KW-1185">Reference proteome</keyword>
<accession>A0A830HTT5</accession>
<dbReference type="EMBL" id="BNJQ01000027">
    <property type="protein sequence ID" value="GHP10103.1"/>
    <property type="molecule type" value="Genomic_DNA"/>
</dbReference>
<dbReference type="Proteomes" id="UP000660262">
    <property type="component" value="Unassembled WGS sequence"/>
</dbReference>
<evidence type="ECO:0000313" key="2">
    <source>
        <dbReference type="EMBL" id="GHP10103.1"/>
    </source>
</evidence>